<dbReference type="InterPro" id="IPR002885">
    <property type="entry name" value="PPR_rpt"/>
</dbReference>
<feature type="repeat" description="PPR" evidence="2">
    <location>
        <begin position="364"/>
        <end position="398"/>
    </location>
</feature>
<dbReference type="PROSITE" id="PS51375">
    <property type="entry name" value="PPR"/>
    <property type="match status" value="7"/>
</dbReference>
<dbReference type="Pfam" id="PF01535">
    <property type="entry name" value="PPR"/>
    <property type="match status" value="4"/>
</dbReference>
<feature type="compositionally biased region" description="Polar residues" evidence="3">
    <location>
        <begin position="449"/>
        <end position="463"/>
    </location>
</feature>
<dbReference type="PANTHER" id="PTHR47932">
    <property type="entry name" value="ATPASE EXPRESSION PROTEIN 3"/>
    <property type="match status" value="1"/>
</dbReference>
<evidence type="ECO:0000256" key="2">
    <source>
        <dbReference type="PROSITE-ProRule" id="PRU00708"/>
    </source>
</evidence>
<reference evidence="5" key="1">
    <citation type="journal article" date="2020" name="Nat. Commun.">
        <title>Genome assembly of wild tea tree DASZ reveals pedigree and selection history of tea varieties.</title>
        <authorList>
            <person name="Zhang W."/>
            <person name="Zhang Y."/>
            <person name="Qiu H."/>
            <person name="Guo Y."/>
            <person name="Wan H."/>
            <person name="Zhang X."/>
            <person name="Scossa F."/>
            <person name="Alseekh S."/>
            <person name="Zhang Q."/>
            <person name="Wang P."/>
            <person name="Xu L."/>
            <person name="Schmidt M.H."/>
            <person name="Jia X."/>
            <person name="Li D."/>
            <person name="Zhu A."/>
            <person name="Guo F."/>
            <person name="Chen W."/>
            <person name="Ni D."/>
            <person name="Usadel B."/>
            <person name="Fernie A.R."/>
            <person name="Wen W."/>
        </authorList>
    </citation>
    <scope>NUCLEOTIDE SEQUENCE [LARGE SCALE GENOMIC DNA]</scope>
    <source>
        <strain evidence="5">cv. G240</strain>
    </source>
</reference>
<organism evidence="4 5">
    <name type="scientific">Camellia sinensis</name>
    <name type="common">Tea plant</name>
    <name type="synonym">Thea sinensis</name>
    <dbReference type="NCBI Taxonomy" id="4442"/>
    <lineage>
        <taxon>Eukaryota</taxon>
        <taxon>Viridiplantae</taxon>
        <taxon>Streptophyta</taxon>
        <taxon>Embryophyta</taxon>
        <taxon>Tracheophyta</taxon>
        <taxon>Spermatophyta</taxon>
        <taxon>Magnoliopsida</taxon>
        <taxon>eudicotyledons</taxon>
        <taxon>Gunneridae</taxon>
        <taxon>Pentapetalae</taxon>
        <taxon>asterids</taxon>
        <taxon>Ericales</taxon>
        <taxon>Theaceae</taxon>
        <taxon>Camellia</taxon>
    </lineage>
</organism>
<accession>A0A7J7HMG1</accession>
<comment type="caution">
    <text evidence="4">The sequence shown here is derived from an EMBL/GenBank/DDBJ whole genome shotgun (WGS) entry which is preliminary data.</text>
</comment>
<feature type="repeat" description="PPR" evidence="2">
    <location>
        <begin position="259"/>
        <end position="293"/>
    </location>
</feature>
<feature type="compositionally biased region" description="Pro residues" evidence="3">
    <location>
        <begin position="34"/>
        <end position="46"/>
    </location>
</feature>
<keyword evidence="5" id="KW-1185">Reference proteome</keyword>
<sequence length="628" mass="70742">MVLKKLPKPISKPLPPSSSFPLTTPPTTDTAALIPPPEPSSSPPLPTISLSTTTQTQLTHFLKAHLKPSFTPQDLLSFLKNRLHHHPNFTQFDLHIFRYAATLDSFRHDHSTFEWMVRTLSVTDRFDALRSVLQFMVSNQCPCSDGIFSCSRTEPIFRFAINSYCRVGRFDDALIAFDYMMKMIDGLPNVSVYNTLIHGFVKFREHEKALGFYNRMIKDRVKPDVFTFNILISSYCRNSEFGLALEVFKEMRIKGCSPNVVSFNTLIKGFFRERKFEEGIGMAYEMIELGCEFSTVTCEILIGGLCRVGRVSEACNLVIDLLEKGVLPNGFDYFDLISKLCKEGNMGRALEVMGKLWRKGNAPSFIACTTLIEGFRRVGKTEEAATLMEKMLKDGIVPDSVTYNCLLRDMCNAGKTVEANKLRLLASSKGLDPDGMTYNILVSGYTREATPQSPRSSETSFSRFTLHPIPKSSDSSNSSTIEALLELQTESNSILSTDPYLSTLSYHLTSCKFIVESLDKSRSLHSLQSFLTRRVTTHEISRVAVSIESEIEAWIDRESIDNLVRALNQSSSSTDDQTLIQMLINFENRVSQGFNRELQDLILNFELGVFGQYVTLNNNEGIIVISRL</sequence>
<dbReference type="EMBL" id="JACBKZ010000003">
    <property type="protein sequence ID" value="KAF5954030.1"/>
    <property type="molecule type" value="Genomic_DNA"/>
</dbReference>
<keyword evidence="1" id="KW-0677">Repeat</keyword>
<reference evidence="4 5" key="2">
    <citation type="submission" date="2020-07" db="EMBL/GenBank/DDBJ databases">
        <title>Genome assembly of wild tea tree DASZ reveals pedigree and selection history of tea varieties.</title>
        <authorList>
            <person name="Zhang W."/>
        </authorList>
    </citation>
    <scope>NUCLEOTIDE SEQUENCE [LARGE SCALE GENOMIC DNA]</scope>
    <source>
        <strain evidence="5">cv. G240</strain>
        <tissue evidence="4">Leaf</tissue>
    </source>
</reference>
<dbReference type="GO" id="GO:0003729">
    <property type="term" value="F:mRNA binding"/>
    <property type="evidence" value="ECO:0007669"/>
    <property type="project" value="TreeGrafter"/>
</dbReference>
<evidence type="ECO:0000313" key="4">
    <source>
        <dbReference type="EMBL" id="KAF5954030.1"/>
    </source>
</evidence>
<feature type="compositionally biased region" description="Low complexity" evidence="3">
    <location>
        <begin position="19"/>
        <end position="33"/>
    </location>
</feature>
<dbReference type="AlphaFoldDB" id="A0A7J7HMG1"/>
<feature type="repeat" description="PPR" evidence="2">
    <location>
        <begin position="399"/>
        <end position="433"/>
    </location>
</feature>
<dbReference type="Pfam" id="PF13041">
    <property type="entry name" value="PPR_2"/>
    <property type="match status" value="2"/>
</dbReference>
<feature type="region of interest" description="Disordered" evidence="3">
    <location>
        <begin position="1"/>
        <end position="49"/>
    </location>
</feature>
<dbReference type="Gene3D" id="1.25.40.10">
    <property type="entry name" value="Tetratricopeptide repeat domain"/>
    <property type="match status" value="4"/>
</dbReference>
<feature type="repeat" description="PPR" evidence="2">
    <location>
        <begin position="294"/>
        <end position="328"/>
    </location>
</feature>
<dbReference type="InterPro" id="IPR011990">
    <property type="entry name" value="TPR-like_helical_dom_sf"/>
</dbReference>
<evidence type="ECO:0000313" key="5">
    <source>
        <dbReference type="Proteomes" id="UP000593564"/>
    </source>
</evidence>
<name>A0A7J7HMG1_CAMSI</name>
<evidence type="ECO:0008006" key="6">
    <source>
        <dbReference type="Google" id="ProtNLM"/>
    </source>
</evidence>
<dbReference type="NCBIfam" id="TIGR00756">
    <property type="entry name" value="PPR"/>
    <property type="match status" value="5"/>
</dbReference>
<evidence type="ECO:0000256" key="1">
    <source>
        <dbReference type="ARBA" id="ARBA00022737"/>
    </source>
</evidence>
<evidence type="ECO:0000256" key="3">
    <source>
        <dbReference type="SAM" id="MobiDB-lite"/>
    </source>
</evidence>
<feature type="region of interest" description="Disordered" evidence="3">
    <location>
        <begin position="449"/>
        <end position="477"/>
    </location>
</feature>
<protein>
    <recommendedName>
        <fullName evidence="6">Pentacotripeptide-repeat region of PRORP domain-containing protein</fullName>
    </recommendedName>
</protein>
<feature type="repeat" description="PPR" evidence="2">
    <location>
        <begin position="224"/>
        <end position="258"/>
    </location>
</feature>
<gene>
    <name evidence="4" type="ORF">HYC85_006886</name>
</gene>
<dbReference type="Proteomes" id="UP000593564">
    <property type="component" value="Unassembled WGS sequence"/>
</dbReference>
<feature type="repeat" description="PPR" evidence="2">
    <location>
        <begin position="329"/>
        <end position="363"/>
    </location>
</feature>
<dbReference type="PANTHER" id="PTHR47932:SF50">
    <property type="entry name" value="OS01G0908800 PROTEIN"/>
    <property type="match status" value="1"/>
</dbReference>
<feature type="repeat" description="PPR" evidence="2">
    <location>
        <begin position="189"/>
        <end position="223"/>
    </location>
</feature>
<proteinExistence type="predicted"/>